<gene>
    <name evidence="3" type="ORF">CTOB1V02_LOCUS875</name>
</gene>
<name>A0A7R8ZG18_9CRUS</name>
<feature type="compositionally biased region" description="Basic and acidic residues" evidence="2">
    <location>
        <begin position="35"/>
        <end position="44"/>
    </location>
</feature>
<feature type="region of interest" description="Disordered" evidence="2">
    <location>
        <begin position="282"/>
        <end position="327"/>
    </location>
</feature>
<feature type="region of interest" description="Disordered" evidence="2">
    <location>
        <begin position="415"/>
        <end position="434"/>
    </location>
</feature>
<proteinExistence type="predicted"/>
<evidence type="ECO:0000313" key="3">
    <source>
        <dbReference type="EMBL" id="CAD7222878.1"/>
    </source>
</evidence>
<feature type="compositionally biased region" description="Polar residues" evidence="2">
    <location>
        <begin position="83"/>
        <end position="93"/>
    </location>
</feature>
<feature type="coiled-coil region" evidence="1">
    <location>
        <begin position="493"/>
        <end position="527"/>
    </location>
</feature>
<feature type="region of interest" description="Disordered" evidence="2">
    <location>
        <begin position="35"/>
        <end position="100"/>
    </location>
</feature>
<feature type="region of interest" description="Disordered" evidence="2">
    <location>
        <begin position="1"/>
        <end position="20"/>
    </location>
</feature>
<sequence length="559" mass="61792">MLVQPQPQTQADSSQLNHGELRGLEELLSVCAEYEKQLDSERCPRTSPSSHGNRIKTNGSLPRDKPSSPDVPFRECSVGVNGASESMNGNTSPAMRHHPNSFSLPRLKNHSEGIPSPPEGGTSPRNKIRTNLFCYDKRGVGAASSPGLGSASLNGKLLDRSDPNSVNGSLSSVPDSFGTTSVDGFTTASFSRVQLMATVMNGNHGSAPVQETKGFASVSNPPRPPACTVTSVHGNFPFASNNTPCVSSTTVLSLAVINSSSSSYHRNQTFLTSDPQQFYPPVPAAPLVSSESESSVSSPSPANSVKRAVPPTSQGTAGDRTSTTSSREELLRTAASLKARIQQIEKKATEVVQEVEVERALLLAELSEEREVLSREEQKLLALQKREEREREEMIRKRKEVEDTWKRMEAAEAAARKERDAVSNSPEEDEERQRKIRQFEEVADVERRTFEDLEFHLLETEAVRETEREEAAREAKLLEERSQARRWEVAALIRQQTEMVRAARKETAALENERRQLISEVDQIRSLIPRPPRISSCAKDENTDLDKVLSLIRALKYHE</sequence>
<protein>
    <submittedName>
        <fullName evidence="3">Uncharacterized protein</fullName>
    </submittedName>
</protein>
<feature type="compositionally biased region" description="Polar residues" evidence="2">
    <location>
        <begin position="311"/>
        <end position="325"/>
    </location>
</feature>
<feature type="coiled-coil region" evidence="1">
    <location>
        <begin position="327"/>
        <end position="404"/>
    </location>
</feature>
<keyword evidence="1" id="KW-0175">Coiled coil</keyword>
<dbReference type="PANTHER" id="PTHR12156">
    <property type="entry name" value="PLECKSTRIN HOMOLOGY-LIKE DOMAIN, FAMILY B, MEMBER 3"/>
    <property type="match status" value="1"/>
</dbReference>
<reference evidence="3" key="1">
    <citation type="submission" date="2020-11" db="EMBL/GenBank/DDBJ databases">
        <authorList>
            <person name="Tran Van P."/>
        </authorList>
    </citation>
    <scope>NUCLEOTIDE SEQUENCE</scope>
</reference>
<feature type="compositionally biased region" description="Polar residues" evidence="2">
    <location>
        <begin position="1"/>
        <end position="17"/>
    </location>
</feature>
<evidence type="ECO:0000256" key="2">
    <source>
        <dbReference type="SAM" id="MobiDB-lite"/>
    </source>
</evidence>
<feature type="compositionally biased region" description="Low complexity" evidence="2">
    <location>
        <begin position="288"/>
        <end position="301"/>
    </location>
</feature>
<dbReference type="InterPro" id="IPR052212">
    <property type="entry name" value="PH-like_domain"/>
</dbReference>
<dbReference type="PANTHER" id="PTHR12156:SF5">
    <property type="entry name" value="FI18040P1"/>
    <property type="match status" value="1"/>
</dbReference>
<dbReference type="OrthoDB" id="6020705at2759"/>
<feature type="compositionally biased region" description="Polar residues" evidence="2">
    <location>
        <begin position="46"/>
        <end position="60"/>
    </location>
</feature>
<accession>A0A7R8ZG18</accession>
<evidence type="ECO:0000256" key="1">
    <source>
        <dbReference type="SAM" id="Coils"/>
    </source>
</evidence>
<organism evidence="3">
    <name type="scientific">Cyprideis torosa</name>
    <dbReference type="NCBI Taxonomy" id="163714"/>
    <lineage>
        <taxon>Eukaryota</taxon>
        <taxon>Metazoa</taxon>
        <taxon>Ecdysozoa</taxon>
        <taxon>Arthropoda</taxon>
        <taxon>Crustacea</taxon>
        <taxon>Oligostraca</taxon>
        <taxon>Ostracoda</taxon>
        <taxon>Podocopa</taxon>
        <taxon>Podocopida</taxon>
        <taxon>Cytherocopina</taxon>
        <taxon>Cytheroidea</taxon>
        <taxon>Cytherideidae</taxon>
        <taxon>Cyprideis</taxon>
    </lineage>
</organism>
<dbReference type="AlphaFoldDB" id="A0A7R8ZG18"/>
<dbReference type="EMBL" id="OB660116">
    <property type="protein sequence ID" value="CAD7222878.1"/>
    <property type="molecule type" value="Genomic_DNA"/>
</dbReference>